<feature type="domain" description="Poly A polymerase head" evidence="12">
    <location>
        <begin position="31"/>
        <end position="150"/>
    </location>
</feature>
<evidence type="ECO:0000256" key="11">
    <source>
        <dbReference type="RuleBase" id="RU003953"/>
    </source>
</evidence>
<reference evidence="14 15" key="1">
    <citation type="submission" date="2023-10" db="EMBL/GenBank/DDBJ databases">
        <title>Complete Genome Sequence of Limnobacter thiooxidans CS-K2T, Isolated from freshwater lake sediments in Bavaria, Germany.</title>
        <authorList>
            <person name="Naruki M."/>
            <person name="Watanabe A."/>
            <person name="Warashina T."/>
            <person name="Morita T."/>
            <person name="Arakawa K."/>
        </authorList>
    </citation>
    <scope>NUCLEOTIDE SEQUENCE [LARGE SCALE GENOMIC DNA]</scope>
    <source>
        <strain evidence="14 15">CS-K2</strain>
    </source>
</reference>
<keyword evidence="6" id="KW-0547">Nucleotide-binding</keyword>
<keyword evidence="8" id="KW-0067">ATP-binding</keyword>
<dbReference type="CDD" id="cd05398">
    <property type="entry name" value="NT_ClassII-CCAase"/>
    <property type="match status" value="1"/>
</dbReference>
<dbReference type="InterPro" id="IPR050124">
    <property type="entry name" value="tRNA_CCA-adding_enzyme"/>
</dbReference>
<keyword evidence="7" id="KW-0692">RNA repair</keyword>
<proteinExistence type="inferred from homology"/>
<dbReference type="KEGG" id="lto:RGQ30_24120"/>
<dbReference type="Gene3D" id="1.10.3090.10">
    <property type="entry name" value="cca-adding enzyme, domain 2"/>
    <property type="match status" value="1"/>
</dbReference>
<evidence type="ECO:0000256" key="2">
    <source>
        <dbReference type="ARBA" id="ARBA00022679"/>
    </source>
</evidence>
<dbReference type="GO" id="GO:0042245">
    <property type="term" value="P:RNA repair"/>
    <property type="evidence" value="ECO:0007669"/>
    <property type="project" value="UniProtKB-KW"/>
</dbReference>
<keyword evidence="9" id="KW-0460">Magnesium</keyword>
<dbReference type="Pfam" id="PF12627">
    <property type="entry name" value="PolyA_pol_RNAbd"/>
    <property type="match status" value="1"/>
</dbReference>
<dbReference type="GO" id="GO:0016779">
    <property type="term" value="F:nucleotidyltransferase activity"/>
    <property type="evidence" value="ECO:0007669"/>
    <property type="project" value="UniProtKB-KW"/>
</dbReference>
<evidence type="ECO:0000256" key="4">
    <source>
        <dbReference type="ARBA" id="ARBA00022695"/>
    </source>
</evidence>
<evidence type="ECO:0000256" key="10">
    <source>
        <dbReference type="ARBA" id="ARBA00022884"/>
    </source>
</evidence>
<dbReference type="GO" id="GO:0008033">
    <property type="term" value="P:tRNA processing"/>
    <property type="evidence" value="ECO:0007669"/>
    <property type="project" value="UniProtKB-KW"/>
</dbReference>
<evidence type="ECO:0000256" key="7">
    <source>
        <dbReference type="ARBA" id="ARBA00022800"/>
    </source>
</evidence>
<dbReference type="InterPro" id="IPR043519">
    <property type="entry name" value="NT_sf"/>
</dbReference>
<dbReference type="InterPro" id="IPR002646">
    <property type="entry name" value="PolA_pol_head_dom"/>
</dbReference>
<dbReference type="Pfam" id="PF01743">
    <property type="entry name" value="PolyA_pol"/>
    <property type="match status" value="1"/>
</dbReference>
<evidence type="ECO:0000256" key="9">
    <source>
        <dbReference type="ARBA" id="ARBA00022842"/>
    </source>
</evidence>
<keyword evidence="4" id="KW-0548">Nucleotidyltransferase</keyword>
<dbReference type="AlphaFoldDB" id="A0AA86J370"/>
<comment type="cofactor">
    <cofactor evidence="1">
        <name>Mg(2+)</name>
        <dbReference type="ChEBI" id="CHEBI:18420"/>
    </cofactor>
</comment>
<evidence type="ECO:0000313" key="15">
    <source>
        <dbReference type="Proteomes" id="UP001329151"/>
    </source>
</evidence>
<dbReference type="PANTHER" id="PTHR47545:SF1">
    <property type="entry name" value="MULTIFUNCTIONAL CCA PROTEIN"/>
    <property type="match status" value="1"/>
</dbReference>
<evidence type="ECO:0000259" key="13">
    <source>
        <dbReference type="Pfam" id="PF12627"/>
    </source>
</evidence>
<evidence type="ECO:0000259" key="12">
    <source>
        <dbReference type="Pfam" id="PF01743"/>
    </source>
</evidence>
<evidence type="ECO:0000256" key="5">
    <source>
        <dbReference type="ARBA" id="ARBA00022723"/>
    </source>
</evidence>
<protein>
    <submittedName>
        <fullName evidence="14">Multifunctional CCA addition/repair protein</fullName>
    </submittedName>
</protein>
<dbReference type="SUPFAM" id="SSF81301">
    <property type="entry name" value="Nucleotidyltransferase"/>
    <property type="match status" value="1"/>
</dbReference>
<dbReference type="GO" id="GO:0005524">
    <property type="term" value="F:ATP binding"/>
    <property type="evidence" value="ECO:0007669"/>
    <property type="project" value="UniProtKB-KW"/>
</dbReference>
<keyword evidence="2 11" id="KW-0808">Transferase</keyword>
<evidence type="ECO:0000256" key="8">
    <source>
        <dbReference type="ARBA" id="ARBA00022840"/>
    </source>
</evidence>
<keyword evidence="5" id="KW-0479">Metal-binding</keyword>
<dbReference type="Proteomes" id="UP001329151">
    <property type="component" value="Chromosome"/>
</dbReference>
<evidence type="ECO:0000256" key="3">
    <source>
        <dbReference type="ARBA" id="ARBA00022694"/>
    </source>
</evidence>
<sequence>MILDMAMVQHSALQGFSPDHVVAKLPKPIQVYVVGGAVRDALMGRKFSDRDWVVVGATVEHMFSAGFKPVGADFPVFLHPHTHEEYALARTERKSGHGYKGFIFHADPTVTLEEDLARRDFTINAMAMDAQARLIDPYNGLADLQGKLMRHVSPAFVEDPLRVLRLARFLARFLDFLVAEDTLALCRNLRDSGELQHLVAERVYAEFNKGMGEEKPSRMIKLISKLECWPELASGCAVPFAQFDKPEFDRLNGLQTGPQTAQDRWVYSLGFFLNATDIKALAKAWRLPRDTEDLATLASNFLAFLQTNQFDSDSFGQFFNRVDLYRKPARLRHVNGLIQSLAGGSPVHNFVELAVDNLEAGHYKSFLAAKISGLQAGEQVATVAAQARQDWINTLYAEHF</sequence>
<comment type="similarity">
    <text evidence="11">Belongs to the tRNA nucleotidyltransferase/poly(A) polymerase family.</text>
</comment>
<gene>
    <name evidence="14" type="ORF">RGQ30_24120</name>
</gene>
<dbReference type="GO" id="GO:0003723">
    <property type="term" value="F:RNA binding"/>
    <property type="evidence" value="ECO:0007669"/>
    <property type="project" value="UniProtKB-KW"/>
</dbReference>
<dbReference type="GO" id="GO:0046872">
    <property type="term" value="F:metal ion binding"/>
    <property type="evidence" value="ECO:0007669"/>
    <property type="project" value="UniProtKB-KW"/>
</dbReference>
<keyword evidence="15" id="KW-1185">Reference proteome</keyword>
<keyword evidence="3" id="KW-0819">tRNA processing</keyword>
<keyword evidence="10 11" id="KW-0694">RNA-binding</keyword>
<evidence type="ECO:0000256" key="6">
    <source>
        <dbReference type="ARBA" id="ARBA00022741"/>
    </source>
</evidence>
<accession>A0AA86J370</accession>
<dbReference type="SUPFAM" id="SSF81891">
    <property type="entry name" value="Poly A polymerase C-terminal region-like"/>
    <property type="match status" value="1"/>
</dbReference>
<feature type="domain" description="tRNA nucleotidyltransferase/poly(A) polymerase RNA and SrmB- binding" evidence="13">
    <location>
        <begin position="175"/>
        <end position="225"/>
    </location>
</feature>
<dbReference type="Gene3D" id="3.30.460.10">
    <property type="entry name" value="Beta Polymerase, domain 2"/>
    <property type="match status" value="1"/>
</dbReference>
<dbReference type="PANTHER" id="PTHR47545">
    <property type="entry name" value="MULTIFUNCTIONAL CCA PROTEIN"/>
    <property type="match status" value="1"/>
</dbReference>
<organism evidence="14 15">
    <name type="scientific">Limnobacter thiooxidans</name>
    <dbReference type="NCBI Taxonomy" id="131080"/>
    <lineage>
        <taxon>Bacteria</taxon>
        <taxon>Pseudomonadati</taxon>
        <taxon>Pseudomonadota</taxon>
        <taxon>Betaproteobacteria</taxon>
        <taxon>Burkholderiales</taxon>
        <taxon>Burkholderiaceae</taxon>
        <taxon>Limnobacter</taxon>
    </lineage>
</organism>
<dbReference type="InterPro" id="IPR032828">
    <property type="entry name" value="PolyA_RNA-bd"/>
</dbReference>
<evidence type="ECO:0000313" key="14">
    <source>
        <dbReference type="EMBL" id="BET26911.1"/>
    </source>
</evidence>
<name>A0AA86J370_9BURK</name>
<dbReference type="EMBL" id="AP028947">
    <property type="protein sequence ID" value="BET26911.1"/>
    <property type="molecule type" value="Genomic_DNA"/>
</dbReference>
<evidence type="ECO:0000256" key="1">
    <source>
        <dbReference type="ARBA" id="ARBA00001946"/>
    </source>
</evidence>